<protein>
    <recommendedName>
        <fullName evidence="1">SHOCT domain-containing protein</fullName>
    </recommendedName>
</protein>
<dbReference type="InterPro" id="IPR018649">
    <property type="entry name" value="SHOCT"/>
</dbReference>
<proteinExistence type="predicted"/>
<reference evidence="2" key="1">
    <citation type="submission" date="2021-11" db="EMBL/GenBank/DDBJ databases">
        <authorList>
            <person name="Islam A."/>
            <person name="Islam S."/>
            <person name="Flora M.S."/>
            <person name="Rahman M."/>
            <person name="Ziaur R.M."/>
            <person name="Epstein J.H."/>
            <person name="Hassan M."/>
            <person name="Klassen M."/>
            <person name="Woodard K."/>
            <person name="Webb A."/>
            <person name="Webby R.J."/>
            <person name="El Zowalaty M.E."/>
        </authorList>
    </citation>
    <scope>NUCLEOTIDE SEQUENCE</scope>
    <source>
        <strain evidence="2">Pbs3</strain>
    </source>
</reference>
<dbReference type="AlphaFoldDB" id="A0AAU9KR25"/>
<feature type="domain" description="SHOCT" evidence="1">
    <location>
        <begin position="58"/>
        <end position="79"/>
    </location>
</feature>
<gene>
    <name evidence="2" type="ORF">PBS003_LOCUS2558</name>
</gene>
<evidence type="ECO:0000313" key="3">
    <source>
        <dbReference type="Proteomes" id="UP001160483"/>
    </source>
</evidence>
<accession>A0AAU9KR25</accession>
<sequence>MRNEKKKTLRQAVSDLDVSEQETQDEAIVTCYNGVTRVARRKTREIADNLQDSIISRISTVKVLYDKGFITEDEYERRKGAIVDELTFSTFEPTSSMQDTVTQRRRMSFQRSKDLKAYL</sequence>
<dbReference type="Pfam" id="PF09851">
    <property type="entry name" value="SHOCT"/>
    <property type="match status" value="1"/>
</dbReference>
<dbReference type="Proteomes" id="UP001160483">
    <property type="component" value="Unassembled WGS sequence"/>
</dbReference>
<organism evidence="2 3">
    <name type="scientific">Peronospora belbahrii</name>
    <dbReference type="NCBI Taxonomy" id="622444"/>
    <lineage>
        <taxon>Eukaryota</taxon>
        <taxon>Sar</taxon>
        <taxon>Stramenopiles</taxon>
        <taxon>Oomycota</taxon>
        <taxon>Peronosporomycetes</taxon>
        <taxon>Peronosporales</taxon>
        <taxon>Peronosporaceae</taxon>
        <taxon>Peronospora</taxon>
    </lineage>
</organism>
<evidence type="ECO:0000259" key="1">
    <source>
        <dbReference type="Pfam" id="PF09851"/>
    </source>
</evidence>
<evidence type="ECO:0000313" key="2">
    <source>
        <dbReference type="EMBL" id="CAH0475748.1"/>
    </source>
</evidence>
<dbReference type="EMBL" id="CAKKTJ010000131">
    <property type="protein sequence ID" value="CAH0475748.1"/>
    <property type="molecule type" value="Genomic_DNA"/>
</dbReference>
<comment type="caution">
    <text evidence="2">The sequence shown here is derived from an EMBL/GenBank/DDBJ whole genome shotgun (WGS) entry which is preliminary data.</text>
</comment>
<name>A0AAU9KR25_9STRA</name>